<comment type="caution">
    <text evidence="2">The sequence shown here is derived from an EMBL/GenBank/DDBJ whole genome shotgun (WGS) entry which is preliminary data.</text>
</comment>
<evidence type="ECO:0000313" key="2">
    <source>
        <dbReference type="EMBL" id="THD07591.1"/>
    </source>
</evidence>
<feature type="transmembrane region" description="Helical" evidence="1">
    <location>
        <begin position="31"/>
        <end position="55"/>
    </location>
</feature>
<protein>
    <submittedName>
        <fullName evidence="2">Peptidase</fullName>
    </submittedName>
</protein>
<dbReference type="OrthoDB" id="9776609at2"/>
<feature type="transmembrane region" description="Helical" evidence="1">
    <location>
        <begin position="156"/>
        <end position="176"/>
    </location>
</feature>
<keyword evidence="1" id="KW-0812">Transmembrane</keyword>
<dbReference type="AlphaFoldDB" id="A0A4V3USP9"/>
<keyword evidence="1" id="KW-1133">Transmembrane helix</keyword>
<accession>A0A4V3USP9</accession>
<keyword evidence="1" id="KW-0472">Membrane</keyword>
<name>A0A4V3USP9_9GAMM</name>
<keyword evidence="3" id="KW-1185">Reference proteome</keyword>
<dbReference type="RefSeq" id="WP_136258211.1">
    <property type="nucleotide sequence ID" value="NZ_MWIO01000025.1"/>
</dbReference>
<organism evidence="2 3">
    <name type="scientific">Rhodanobacter lindaniclasticus</name>
    <dbReference type="NCBI Taxonomy" id="75310"/>
    <lineage>
        <taxon>Bacteria</taxon>
        <taxon>Pseudomonadati</taxon>
        <taxon>Pseudomonadota</taxon>
        <taxon>Gammaproteobacteria</taxon>
        <taxon>Lysobacterales</taxon>
        <taxon>Rhodanobacteraceae</taxon>
        <taxon>Rhodanobacter</taxon>
    </lineage>
</organism>
<sequence length="375" mass="40965">MAAGVLIQADATVTAKPWRLRGRPRQWLQRLHLWLGLSVGLAYALIALSGSALAWQKPWLRAAYPQLAGHALPDAAQRAAVLARITEQWPAQGLRAADLPLAGLPVWQLYFADGTRRYLDPASGDLLLTRPPDGDVLALLYDWHLHLLAGETGEEVLGVLGWLALFLLVSGPLLWWPGRRNLGASLRPHAQPPTRRWLSWHRSMGVLTWPLLVLVSLTGTLMIYGTGTGRLLRAVFADPPPPPRPAAIAWRNAPIDWAEVLDAAQRALPGAALHRVALPQAGNGQVSIRAQARGEWHQVGRSTIWLDPWTATVLGHYDATADGLGTRINQAVYPLHSAGVGGRAWRIAVTATGVLPACFLVTGFLFWRARTKRRG</sequence>
<dbReference type="PANTHER" id="PTHR34219">
    <property type="entry name" value="IRON-REGULATED INNER MEMBRANE PROTEIN-RELATED"/>
    <property type="match status" value="1"/>
</dbReference>
<dbReference type="EMBL" id="MWIO01000025">
    <property type="protein sequence ID" value="THD07591.1"/>
    <property type="molecule type" value="Genomic_DNA"/>
</dbReference>
<dbReference type="Pfam" id="PF03929">
    <property type="entry name" value="PepSY_TM"/>
    <property type="match status" value="1"/>
</dbReference>
<dbReference type="PANTHER" id="PTHR34219:SF3">
    <property type="entry name" value="BLL7967 PROTEIN"/>
    <property type="match status" value="1"/>
</dbReference>
<feature type="transmembrane region" description="Helical" evidence="1">
    <location>
        <begin position="204"/>
        <end position="224"/>
    </location>
</feature>
<gene>
    <name evidence="2" type="ORF">B1991_08080</name>
</gene>
<evidence type="ECO:0000313" key="3">
    <source>
        <dbReference type="Proteomes" id="UP000306317"/>
    </source>
</evidence>
<dbReference type="InterPro" id="IPR005625">
    <property type="entry name" value="PepSY-ass_TM"/>
</dbReference>
<evidence type="ECO:0000256" key="1">
    <source>
        <dbReference type="SAM" id="Phobius"/>
    </source>
</evidence>
<reference evidence="2 3" key="1">
    <citation type="submission" date="2017-02" db="EMBL/GenBank/DDBJ databases">
        <title>Whole genome sequencing of Rhodanobacter lindaniclasticus DSM 17932.</title>
        <authorList>
            <person name="Kumar S."/>
            <person name="Patil P."/>
            <person name="Patil P.B."/>
        </authorList>
    </citation>
    <scope>NUCLEOTIDE SEQUENCE [LARGE SCALE GENOMIC DNA]</scope>
    <source>
        <strain evidence="2 3">DSM 17932</strain>
    </source>
</reference>
<dbReference type="Proteomes" id="UP000306317">
    <property type="component" value="Unassembled WGS sequence"/>
</dbReference>
<feature type="transmembrane region" description="Helical" evidence="1">
    <location>
        <begin position="344"/>
        <end position="367"/>
    </location>
</feature>
<proteinExistence type="predicted"/>